<evidence type="ECO:0000313" key="1">
    <source>
        <dbReference type="EMBL" id="MFC4221173.1"/>
    </source>
</evidence>
<dbReference type="EMBL" id="JBHSCL010000007">
    <property type="protein sequence ID" value="MFC4221173.1"/>
    <property type="molecule type" value="Genomic_DNA"/>
</dbReference>
<sequence length="113" mass="13296">MVVLKRIRSSTLMETLVATVLIVVVFMMSSMVLNSMFAGSIAQNDEPIRQELLQLQYQYEYGKLQLPYYDEMGPWHIEVRNEVWKSSHQINFSAVHETNKKEVTFKLLNEQKR</sequence>
<gene>
    <name evidence="1" type="ORF">ACFOWS_13555</name>
</gene>
<name>A0ABV8PPR8_9FLAO</name>
<dbReference type="Proteomes" id="UP001595841">
    <property type="component" value="Unassembled WGS sequence"/>
</dbReference>
<evidence type="ECO:0008006" key="3">
    <source>
        <dbReference type="Google" id="ProtNLM"/>
    </source>
</evidence>
<protein>
    <recommendedName>
        <fullName evidence="3">Type II secretion system protein</fullName>
    </recommendedName>
</protein>
<comment type="caution">
    <text evidence="1">The sequence shown here is derived from an EMBL/GenBank/DDBJ whole genome shotgun (WGS) entry which is preliminary data.</text>
</comment>
<reference evidence="2" key="1">
    <citation type="journal article" date="2019" name="Int. J. Syst. Evol. Microbiol.">
        <title>The Global Catalogue of Microorganisms (GCM) 10K type strain sequencing project: providing services to taxonomists for standard genome sequencing and annotation.</title>
        <authorList>
            <consortium name="The Broad Institute Genomics Platform"/>
            <consortium name="The Broad Institute Genome Sequencing Center for Infectious Disease"/>
            <person name="Wu L."/>
            <person name="Ma J."/>
        </authorList>
    </citation>
    <scope>NUCLEOTIDE SEQUENCE [LARGE SCALE GENOMIC DNA]</scope>
    <source>
        <strain evidence="2">CGMCC 1.15774</strain>
    </source>
</reference>
<proteinExistence type="predicted"/>
<organism evidence="1 2">
    <name type="scientific">Flagellimonas marina</name>
    <dbReference type="NCBI Taxonomy" id="1775168"/>
    <lineage>
        <taxon>Bacteria</taxon>
        <taxon>Pseudomonadati</taxon>
        <taxon>Bacteroidota</taxon>
        <taxon>Flavobacteriia</taxon>
        <taxon>Flavobacteriales</taxon>
        <taxon>Flavobacteriaceae</taxon>
        <taxon>Flagellimonas</taxon>
    </lineage>
</organism>
<evidence type="ECO:0000313" key="2">
    <source>
        <dbReference type="Proteomes" id="UP001595841"/>
    </source>
</evidence>
<keyword evidence="2" id="KW-1185">Reference proteome</keyword>
<dbReference type="RefSeq" id="WP_379765435.1">
    <property type="nucleotide sequence ID" value="NZ_JBHSCL010000007.1"/>
</dbReference>
<accession>A0ABV8PPR8</accession>